<comment type="caution">
    <text evidence="2">The sequence shown here is derived from an EMBL/GenBank/DDBJ whole genome shotgun (WGS) entry which is preliminary data.</text>
</comment>
<reference evidence="2 3" key="1">
    <citation type="submission" date="2018-04" db="EMBL/GenBank/DDBJ databases">
        <title>Pelagivirga bohaiensis gen. nov., sp. nov., a bacterium isolated from the Bohai Sea.</title>
        <authorList>
            <person name="Ji X."/>
        </authorList>
    </citation>
    <scope>NUCLEOTIDE SEQUENCE [LARGE SCALE GENOMIC DNA]</scope>
    <source>
        <strain evidence="2 3">BH-SD19</strain>
    </source>
</reference>
<feature type="domain" description="(S)-ureidoglycine aminohydrolase cupin" evidence="1">
    <location>
        <begin position="44"/>
        <end position="113"/>
    </location>
</feature>
<accession>A0A2T7GAA9</accession>
<dbReference type="Gene3D" id="2.60.120.10">
    <property type="entry name" value="Jelly Rolls"/>
    <property type="match status" value="1"/>
</dbReference>
<dbReference type="InterPro" id="IPR008579">
    <property type="entry name" value="UGlyAH_Cupin_dom"/>
</dbReference>
<name>A0A2T7GAA9_9RHOB</name>
<evidence type="ECO:0000259" key="1">
    <source>
        <dbReference type="Pfam" id="PF05899"/>
    </source>
</evidence>
<dbReference type="Pfam" id="PF05899">
    <property type="entry name" value="Cupin_3"/>
    <property type="match status" value="1"/>
</dbReference>
<dbReference type="OrthoDB" id="9799053at2"/>
<gene>
    <name evidence="2" type="ORF">DC366_03895</name>
</gene>
<keyword evidence="3" id="KW-1185">Reference proteome</keyword>
<dbReference type="AlphaFoldDB" id="A0A2T7GAA9"/>
<dbReference type="PANTHER" id="PTHR40943">
    <property type="entry name" value="CYTOPLASMIC PROTEIN-RELATED"/>
    <property type="match status" value="1"/>
</dbReference>
<dbReference type="Proteomes" id="UP000244446">
    <property type="component" value="Unassembled WGS sequence"/>
</dbReference>
<dbReference type="RefSeq" id="WP_108691327.1">
    <property type="nucleotide sequence ID" value="NZ_QCYH01000002.1"/>
</dbReference>
<dbReference type="PANTHER" id="PTHR40943:SF1">
    <property type="entry name" value="CYTOPLASMIC PROTEIN"/>
    <property type="match status" value="1"/>
</dbReference>
<proteinExistence type="predicted"/>
<dbReference type="InterPro" id="IPR011051">
    <property type="entry name" value="RmlC_Cupin_sf"/>
</dbReference>
<protein>
    <recommendedName>
        <fullName evidence="1">(S)-ureidoglycine aminohydrolase cupin domain-containing protein</fullName>
    </recommendedName>
</protein>
<evidence type="ECO:0000313" key="3">
    <source>
        <dbReference type="Proteomes" id="UP000244446"/>
    </source>
</evidence>
<organism evidence="2 3">
    <name type="scientific">Pelagivirga sediminicola</name>
    <dbReference type="NCBI Taxonomy" id="2170575"/>
    <lineage>
        <taxon>Bacteria</taxon>
        <taxon>Pseudomonadati</taxon>
        <taxon>Pseudomonadota</taxon>
        <taxon>Alphaproteobacteria</taxon>
        <taxon>Rhodobacterales</taxon>
        <taxon>Paracoccaceae</taxon>
        <taxon>Pelagivirga</taxon>
    </lineage>
</organism>
<evidence type="ECO:0000313" key="2">
    <source>
        <dbReference type="EMBL" id="PVA11354.1"/>
    </source>
</evidence>
<sequence>MSHSPVSKLAERKADPITSDLDGWKKVDGKPTMRTWIEYKSDAENLMAGWWEATPGTYHATYATWEYVHMIEGRITITPDGGDAYEVGPDDVFVIEAGFKGTWEITEKVLKHFVMKTG</sequence>
<dbReference type="CDD" id="cd02227">
    <property type="entry name" value="cupin_TM1112-like"/>
    <property type="match status" value="1"/>
</dbReference>
<dbReference type="EMBL" id="QCYH01000002">
    <property type="protein sequence ID" value="PVA11354.1"/>
    <property type="molecule type" value="Genomic_DNA"/>
</dbReference>
<dbReference type="SUPFAM" id="SSF51182">
    <property type="entry name" value="RmlC-like cupins"/>
    <property type="match status" value="1"/>
</dbReference>
<dbReference type="InterPro" id="IPR014710">
    <property type="entry name" value="RmlC-like_jellyroll"/>
</dbReference>